<dbReference type="PANTHER" id="PTHR21461:SF69">
    <property type="entry name" value="GLYCOSYLTRANSFERASE FAMILY 92 PROTEIN"/>
    <property type="match status" value="1"/>
</dbReference>
<evidence type="ECO:0000313" key="5">
    <source>
        <dbReference type="EMBL" id="KAJ8601238.1"/>
    </source>
</evidence>
<dbReference type="GO" id="GO:0016020">
    <property type="term" value="C:membrane"/>
    <property type="evidence" value="ECO:0007669"/>
    <property type="project" value="UniProtKB-SubCell"/>
</dbReference>
<name>A0AAD7UCL2_9STRA</name>
<dbReference type="EMBL" id="JAQMWT010000443">
    <property type="protein sequence ID" value="KAJ8601238.1"/>
    <property type="molecule type" value="Genomic_DNA"/>
</dbReference>
<dbReference type="AlphaFoldDB" id="A0AAD7UCL2"/>
<feature type="region of interest" description="Disordered" evidence="4">
    <location>
        <begin position="623"/>
        <end position="644"/>
    </location>
</feature>
<comment type="subcellular location">
    <subcellularLocation>
        <location evidence="1">Membrane</location>
        <topology evidence="1">Single-pass membrane protein</topology>
    </subcellularLocation>
</comment>
<dbReference type="PANTHER" id="PTHR21461">
    <property type="entry name" value="GLYCOSYLTRANSFERASE FAMILY 92 PROTEIN"/>
    <property type="match status" value="1"/>
</dbReference>
<evidence type="ECO:0000256" key="1">
    <source>
        <dbReference type="ARBA" id="ARBA00004167"/>
    </source>
</evidence>
<dbReference type="Proteomes" id="UP001230188">
    <property type="component" value="Unassembled WGS sequence"/>
</dbReference>
<dbReference type="GO" id="GO:0016757">
    <property type="term" value="F:glycosyltransferase activity"/>
    <property type="evidence" value="ECO:0007669"/>
    <property type="project" value="TreeGrafter"/>
</dbReference>
<dbReference type="InterPro" id="IPR027417">
    <property type="entry name" value="P-loop_NTPase"/>
</dbReference>
<protein>
    <recommendedName>
        <fullName evidence="7">Glycosyltransferase family 92 protein</fullName>
    </recommendedName>
</protein>
<keyword evidence="3" id="KW-0472">Membrane</keyword>
<evidence type="ECO:0000256" key="4">
    <source>
        <dbReference type="SAM" id="MobiDB-lite"/>
    </source>
</evidence>
<dbReference type="GO" id="GO:0005737">
    <property type="term" value="C:cytoplasm"/>
    <property type="evidence" value="ECO:0007669"/>
    <property type="project" value="TreeGrafter"/>
</dbReference>
<evidence type="ECO:0000313" key="6">
    <source>
        <dbReference type="Proteomes" id="UP001230188"/>
    </source>
</evidence>
<accession>A0AAD7UCL2</accession>
<organism evidence="5 6">
    <name type="scientific">Chrysophaeum taylorii</name>
    <dbReference type="NCBI Taxonomy" id="2483200"/>
    <lineage>
        <taxon>Eukaryota</taxon>
        <taxon>Sar</taxon>
        <taxon>Stramenopiles</taxon>
        <taxon>Ochrophyta</taxon>
        <taxon>Pelagophyceae</taxon>
        <taxon>Pelagomonadales</taxon>
        <taxon>Pelagomonadaceae</taxon>
        <taxon>Chrysophaeum</taxon>
    </lineage>
</organism>
<evidence type="ECO:0000256" key="2">
    <source>
        <dbReference type="ARBA" id="ARBA00022692"/>
    </source>
</evidence>
<gene>
    <name evidence="5" type="ORF">CTAYLR_003243</name>
</gene>
<proteinExistence type="predicted"/>
<dbReference type="Pfam" id="PF13704">
    <property type="entry name" value="Glyco_tranf_2_4"/>
    <property type="match status" value="1"/>
</dbReference>
<evidence type="ECO:0000256" key="3">
    <source>
        <dbReference type="ARBA" id="ARBA00022989"/>
    </source>
</evidence>
<dbReference type="Gene3D" id="3.40.50.300">
    <property type="entry name" value="P-loop containing nucleotide triphosphate hydrolases"/>
    <property type="match status" value="1"/>
</dbReference>
<evidence type="ECO:0008006" key="7">
    <source>
        <dbReference type="Google" id="ProtNLM"/>
    </source>
</evidence>
<reference evidence="5" key="1">
    <citation type="submission" date="2023-01" db="EMBL/GenBank/DDBJ databases">
        <title>Metagenome sequencing of chrysophaentin producing Chrysophaeum taylorii.</title>
        <authorList>
            <person name="Davison J."/>
            <person name="Bewley C."/>
        </authorList>
    </citation>
    <scope>NUCLEOTIDE SEQUENCE</scope>
    <source>
        <strain evidence="5">NIES-1699</strain>
    </source>
</reference>
<keyword evidence="3" id="KW-1133">Transmembrane helix</keyword>
<keyword evidence="2" id="KW-0812">Transmembrane</keyword>
<keyword evidence="6" id="KW-1185">Reference proteome</keyword>
<sequence length="726" mass="80059">MAALWGVLPPTGKNETVVLPVVAACARIRNEARYLKEWVEFHRLVGVRYFYIFDDESRDETRSVLAPYEASGEAFVWPMSSSCGRSHEVCADRTHDAEHGEFGFRDECLRANPAGADWIVMTDVDEFLYPSHGSLPEHLARCDPRLAYVLVRWHVFGAAGHVRRPSAPTIESYRERGVEDDSGGCYPRLTCGDDYAPPICAKVVARAACVLRQGTHYVTKVAHDCVDIYAGDRKLAAVADDERARREHERCAAPLHLNHYAVRSREDFVEKFERGRISSEARDVQRGHAESSSSGAVTRRVDARAAKDFLNADAKAIRRAVRHKKASAATTRTELMLVEFARRDHSEVLDESILRYAAPLRRAVSNANPIPPLMTWACLNQTPAQAATHHRALFLHIPKTGGTTLNLVLAEAARRERRSFCELSFADLEAPRRRRAKARSCDLLSAETDVSIAGALQGSRVALFVFLREPLSRVASQFEHHLAAGRMPGASRLDLVEVASPRLCPQLERDAQCASLAHPRKCRAGGWCTIFQNHQTHVLAGAQHFSTDANSALRRTSSNLLCAARNNLKTLAAVGLTERFDLSLCLLFHALGYSGLFHACCSSSKRRSCDLFDLRAEKHSAADRANRLAHSSSSSSSSSSSRSRRANSSSYLAKYLDDDDLLLAAIYEGNTLDCALYAEAVTLVEERAAALALSTTSIGGRPLRHHCDRGAAALAKLLPWVTTTPS</sequence>
<feature type="compositionally biased region" description="Low complexity" evidence="4">
    <location>
        <begin position="631"/>
        <end position="644"/>
    </location>
</feature>
<comment type="caution">
    <text evidence="5">The sequence shown here is derived from an EMBL/GenBank/DDBJ whole genome shotgun (WGS) entry which is preliminary data.</text>
</comment>